<evidence type="ECO:0000313" key="1">
    <source>
        <dbReference type="EMBL" id="AQP50646.1"/>
    </source>
</evidence>
<dbReference type="Proteomes" id="UP000188235">
    <property type="component" value="Chromosome"/>
</dbReference>
<protein>
    <submittedName>
        <fullName evidence="1">Uncharacterized protein</fullName>
    </submittedName>
</protein>
<evidence type="ECO:0000313" key="2">
    <source>
        <dbReference type="Proteomes" id="UP000188235"/>
    </source>
</evidence>
<dbReference type="STRING" id="399497.BW733_07190"/>
<gene>
    <name evidence="1" type="ORF">BW733_07190</name>
</gene>
<organism evidence="1 2">
    <name type="scientific">Tessaracoccus flavescens</name>
    <dbReference type="NCBI Taxonomy" id="399497"/>
    <lineage>
        <taxon>Bacteria</taxon>
        <taxon>Bacillati</taxon>
        <taxon>Actinomycetota</taxon>
        <taxon>Actinomycetes</taxon>
        <taxon>Propionibacteriales</taxon>
        <taxon>Propionibacteriaceae</taxon>
        <taxon>Tessaracoccus</taxon>
    </lineage>
</organism>
<dbReference type="KEGG" id="tfa:BW733_07190"/>
<accession>A0A1Q2CWZ6</accession>
<proteinExistence type="predicted"/>
<dbReference type="EMBL" id="CP019607">
    <property type="protein sequence ID" value="AQP50646.1"/>
    <property type="molecule type" value="Genomic_DNA"/>
</dbReference>
<keyword evidence="2" id="KW-1185">Reference proteome</keyword>
<sequence length="80" mass="8460">MSGPSEWETRTHVWAHPVDTDHLAEVRSCTPPSALHAVLEVLAHADEEAASRGARGSVVVTLAEAAAGFAHLGVEILDRP</sequence>
<reference evidence="1 2" key="1">
    <citation type="journal article" date="2008" name="Int. J. Syst. Evol. Microbiol.">
        <title>Tessaracoccus flavescens sp. nov., isolated from marine sediment.</title>
        <authorList>
            <person name="Lee D.W."/>
            <person name="Lee S.D."/>
        </authorList>
    </citation>
    <scope>NUCLEOTIDE SEQUENCE [LARGE SCALE GENOMIC DNA]</scope>
    <source>
        <strain evidence="1 2">SST-39T</strain>
    </source>
</reference>
<dbReference type="AlphaFoldDB" id="A0A1Q2CWZ6"/>
<dbReference type="OrthoDB" id="4479164at2"/>
<name>A0A1Q2CWZ6_9ACTN</name>
<dbReference type="RefSeq" id="WP_077349194.1">
    <property type="nucleotide sequence ID" value="NZ_CP019607.1"/>
</dbReference>